<evidence type="ECO:0000256" key="7">
    <source>
        <dbReference type="ARBA" id="ARBA00023049"/>
    </source>
</evidence>
<dbReference type="InterPro" id="IPR008753">
    <property type="entry name" value="Peptidase_M13_N"/>
</dbReference>
<dbReference type="WBParaSite" id="PSAMB.scaffold4339size14959.g24049.t1">
    <property type="protein sequence ID" value="PSAMB.scaffold4339size14959.g24049.t1"/>
    <property type="gene ID" value="PSAMB.scaffold4339size14959.g24049"/>
</dbReference>
<reference evidence="13" key="1">
    <citation type="submission" date="2022-11" db="UniProtKB">
        <authorList>
            <consortium name="WormBaseParasite"/>
        </authorList>
    </citation>
    <scope>IDENTIFICATION</scope>
</reference>
<dbReference type="InterPro" id="IPR024079">
    <property type="entry name" value="MetalloPept_cat_dom_sf"/>
</dbReference>
<dbReference type="InterPro" id="IPR042089">
    <property type="entry name" value="Peptidase_M13_dom_2"/>
</dbReference>
<evidence type="ECO:0000256" key="3">
    <source>
        <dbReference type="ARBA" id="ARBA00022670"/>
    </source>
</evidence>
<proteinExistence type="inferred from homology"/>
<name>A0A914WIE8_9BILA</name>
<feature type="domain" description="Peptidase M13 N-terminal" evidence="11">
    <location>
        <begin position="172"/>
        <end position="609"/>
    </location>
</feature>
<dbReference type="Gene3D" id="3.40.390.10">
    <property type="entry name" value="Collagenase (Catalytic Domain)"/>
    <property type="match status" value="1"/>
</dbReference>
<dbReference type="PANTHER" id="PTHR11733">
    <property type="entry name" value="ZINC METALLOPROTEASE FAMILY M13 NEPRILYSIN-RELATED"/>
    <property type="match status" value="1"/>
</dbReference>
<dbReference type="PROSITE" id="PS51885">
    <property type="entry name" value="NEPRILYSIN"/>
    <property type="match status" value="1"/>
</dbReference>
<accession>A0A914WIE8</accession>
<comment type="cofactor">
    <cofactor evidence="1">
        <name>Zn(2+)</name>
        <dbReference type="ChEBI" id="CHEBI:29105"/>
    </cofactor>
</comment>
<dbReference type="PRINTS" id="PR00786">
    <property type="entry name" value="NEPRILYSIN"/>
</dbReference>
<dbReference type="InterPro" id="IPR000718">
    <property type="entry name" value="Peptidase_M13"/>
</dbReference>
<evidence type="ECO:0000259" key="11">
    <source>
        <dbReference type="Pfam" id="PF05649"/>
    </source>
</evidence>
<dbReference type="GO" id="GO:0016485">
    <property type="term" value="P:protein processing"/>
    <property type="evidence" value="ECO:0007669"/>
    <property type="project" value="TreeGrafter"/>
</dbReference>
<keyword evidence="9" id="KW-0472">Membrane</keyword>
<keyword evidence="3" id="KW-0645">Protease</keyword>
<keyword evidence="9" id="KW-0812">Transmembrane</keyword>
<dbReference type="GO" id="GO:0046872">
    <property type="term" value="F:metal ion binding"/>
    <property type="evidence" value="ECO:0007669"/>
    <property type="project" value="UniProtKB-KW"/>
</dbReference>
<keyword evidence="6" id="KW-0862">Zinc</keyword>
<evidence type="ECO:0000256" key="5">
    <source>
        <dbReference type="ARBA" id="ARBA00022801"/>
    </source>
</evidence>
<feature type="compositionally biased region" description="Low complexity" evidence="8">
    <location>
        <begin position="79"/>
        <end position="130"/>
    </location>
</feature>
<dbReference type="InterPro" id="IPR018497">
    <property type="entry name" value="Peptidase_M13_C"/>
</dbReference>
<keyword evidence="9" id="KW-1133">Transmembrane helix</keyword>
<keyword evidence="4" id="KW-0479">Metal-binding</keyword>
<evidence type="ECO:0000256" key="2">
    <source>
        <dbReference type="ARBA" id="ARBA00007357"/>
    </source>
</evidence>
<evidence type="ECO:0000313" key="13">
    <source>
        <dbReference type="WBParaSite" id="PSAMB.scaffold4339size14959.g24049.t1"/>
    </source>
</evidence>
<dbReference type="SUPFAM" id="SSF55486">
    <property type="entry name" value="Metalloproteases ('zincins'), catalytic domain"/>
    <property type="match status" value="1"/>
</dbReference>
<dbReference type="PANTHER" id="PTHR11733:SF240">
    <property type="entry name" value="GH14155P-RELATED"/>
    <property type="match status" value="1"/>
</dbReference>
<feature type="transmembrane region" description="Helical" evidence="9">
    <location>
        <begin position="20"/>
        <end position="45"/>
    </location>
</feature>
<evidence type="ECO:0000256" key="1">
    <source>
        <dbReference type="ARBA" id="ARBA00001947"/>
    </source>
</evidence>
<protein>
    <submittedName>
        <fullName evidence="13">Endothelin-converting enzyme 1</fullName>
    </submittedName>
</protein>
<dbReference type="Gene3D" id="1.10.1380.10">
    <property type="entry name" value="Neutral endopeptidase , domain2"/>
    <property type="match status" value="1"/>
</dbReference>
<dbReference type="Proteomes" id="UP000887566">
    <property type="component" value="Unplaced"/>
</dbReference>
<evidence type="ECO:0000259" key="10">
    <source>
        <dbReference type="Pfam" id="PF01431"/>
    </source>
</evidence>
<keyword evidence="12" id="KW-1185">Reference proteome</keyword>
<evidence type="ECO:0000313" key="12">
    <source>
        <dbReference type="Proteomes" id="UP000887566"/>
    </source>
</evidence>
<evidence type="ECO:0000256" key="8">
    <source>
        <dbReference type="SAM" id="MobiDB-lite"/>
    </source>
</evidence>
<dbReference type="CDD" id="cd08662">
    <property type="entry name" value="M13"/>
    <property type="match status" value="1"/>
</dbReference>
<dbReference type="Pfam" id="PF05649">
    <property type="entry name" value="Peptidase_M13_N"/>
    <property type="match status" value="1"/>
</dbReference>
<feature type="region of interest" description="Disordered" evidence="8">
    <location>
        <begin position="79"/>
        <end position="143"/>
    </location>
</feature>
<sequence>MAAEEYSLDRGYSKSSKRNLIELLVVAVLAIAVIATLVLTIIVLVKVNDASSSTTVVASGPSTTSPAITTTMPDTITTTLAATTTTPATTTTTPPTTTTTATPPTTTATPPTTTATPPTTTTSPATTTTTSGQQMGINIPTLPPISSNSSNYNGYNIAVNQLKNTVNFSADPCNDFWNYVCGSYPSTMSSSFGVADYNNFVIQANQIMDPKYQQPNTPLPLQQTVWFFNQCVAAQNNFSAITQGGTIVLNALNAFQSATGLPFPMLTQSTQQVTWPNSTTLATTLGYLSGVNGVDTLISSGVDTNWVDPQGSRPYFLYIDQSSLTYPNTYYQPGTWELFRNGFINEIKYIMTTLAQLNGKTLDAITLNNDAMDIANLELTLALNFSTDDTTRRTFLRSYNPMNVIQAQSAYPFINWSVYLNQVSTKASSAVQAIINNPNFLFSMVEMGMTSKLGQSLVDGNAYGITPRQLVNYLTYRLVANQAGYLPSTSSFEKTKKIYRSSLGKPSFIRTPEPVDPEMFENKDTSLTRAQIICTELTMGYLQYANARFFVDALYPDKGINIRNTAGPIINSILKGFQSMLDQLPWMDATTKISAYNKITNIVENIAFPDFIINDTLLTSYFSNLNIQQTDDYITILNKLDDFNAYKEWDYLSRTAGTDRTDFAGPPGTVNAWYQPELNSITFPAGILQPPYFHQNFPASINYGGLGVVAGHELTHGFDDQGVQWDGVGKLSPWMSDSSKQGFQRLANCVINEYNGFCPLPSNYTPNCIKGSQTQGENIADNGGIHAAWRAYKTYTALNGPDPLLPDPLLGQLTHDQLFFMSFGRVWCYKQSNAVLFRQLLVDPHSASQYRVFGTIQNFPAFQTAFNCPANSVYAPSKHCNVWVQDNN</sequence>
<evidence type="ECO:0000256" key="4">
    <source>
        <dbReference type="ARBA" id="ARBA00022723"/>
    </source>
</evidence>
<dbReference type="AlphaFoldDB" id="A0A914WIE8"/>
<dbReference type="GO" id="GO:0004222">
    <property type="term" value="F:metalloendopeptidase activity"/>
    <property type="evidence" value="ECO:0007669"/>
    <property type="project" value="InterPro"/>
</dbReference>
<evidence type="ECO:0000256" key="9">
    <source>
        <dbReference type="SAM" id="Phobius"/>
    </source>
</evidence>
<comment type="similarity">
    <text evidence="2">Belongs to the peptidase M13 family.</text>
</comment>
<dbReference type="GO" id="GO:0005886">
    <property type="term" value="C:plasma membrane"/>
    <property type="evidence" value="ECO:0007669"/>
    <property type="project" value="TreeGrafter"/>
</dbReference>
<dbReference type="Pfam" id="PF01431">
    <property type="entry name" value="Peptidase_M13"/>
    <property type="match status" value="1"/>
</dbReference>
<keyword evidence="7" id="KW-0482">Metalloprotease</keyword>
<feature type="domain" description="Peptidase M13 C-terminal" evidence="10">
    <location>
        <begin position="671"/>
        <end position="882"/>
    </location>
</feature>
<organism evidence="12 13">
    <name type="scientific">Plectus sambesii</name>
    <dbReference type="NCBI Taxonomy" id="2011161"/>
    <lineage>
        <taxon>Eukaryota</taxon>
        <taxon>Metazoa</taxon>
        <taxon>Ecdysozoa</taxon>
        <taxon>Nematoda</taxon>
        <taxon>Chromadorea</taxon>
        <taxon>Plectida</taxon>
        <taxon>Plectina</taxon>
        <taxon>Plectoidea</taxon>
        <taxon>Plectidae</taxon>
        <taxon>Plectus</taxon>
    </lineage>
</organism>
<keyword evidence="5" id="KW-0378">Hydrolase</keyword>
<evidence type="ECO:0000256" key="6">
    <source>
        <dbReference type="ARBA" id="ARBA00022833"/>
    </source>
</evidence>